<proteinExistence type="predicted"/>
<dbReference type="OrthoDB" id="5176305at2"/>
<dbReference type="Gene3D" id="3.10.450.50">
    <property type="match status" value="1"/>
</dbReference>
<dbReference type="InterPro" id="IPR032710">
    <property type="entry name" value="NTF2-like_dom_sf"/>
</dbReference>
<dbReference type="Pfam" id="PF12680">
    <property type="entry name" value="SnoaL_2"/>
    <property type="match status" value="1"/>
</dbReference>
<comment type="caution">
    <text evidence="2">The sequence shown here is derived from an EMBL/GenBank/DDBJ whole genome shotgun (WGS) entry which is preliminary data.</text>
</comment>
<dbReference type="EMBL" id="QURH01000813">
    <property type="protein sequence ID" value="RFU38395.1"/>
    <property type="molecule type" value="Genomic_DNA"/>
</dbReference>
<dbReference type="InterPro" id="IPR037401">
    <property type="entry name" value="SnoaL-like"/>
</dbReference>
<dbReference type="AlphaFoldDB" id="A0A372JEF7"/>
<sequence>MTPKETVVRYVQAVAAGDLAAIVASFADDATWTYPGDTPVSGTWKGRDAIVNDFLGGVTAGAFAAPPEVVLTGVVAEGDQVVAEWTAQGVTVRGDRYDNRCIGVYTVRDEKITAVREYCDTKHAEAVLFPPPEPR</sequence>
<dbReference type="PANTHER" id="PTHR41252:SF1">
    <property type="entry name" value="BLR2505 PROTEIN"/>
    <property type="match status" value="1"/>
</dbReference>
<evidence type="ECO:0000259" key="1">
    <source>
        <dbReference type="Pfam" id="PF12680"/>
    </source>
</evidence>
<reference evidence="2 3" key="1">
    <citation type="submission" date="2018-08" db="EMBL/GenBank/DDBJ databases">
        <title>Actinomadura jelena sp. nov., a novel Actinomycete isolated from soil in Chad.</title>
        <authorList>
            <person name="Shi L."/>
        </authorList>
    </citation>
    <scope>NUCLEOTIDE SEQUENCE [LARGE SCALE GENOMIC DNA]</scope>
    <source>
        <strain evidence="2 3">NEAU-G17</strain>
    </source>
</reference>
<accession>A0A372JEF7</accession>
<organism evidence="2 3">
    <name type="scientific">Actinomadura logoneensis</name>
    <dbReference type="NCBI Taxonomy" id="2293572"/>
    <lineage>
        <taxon>Bacteria</taxon>
        <taxon>Bacillati</taxon>
        <taxon>Actinomycetota</taxon>
        <taxon>Actinomycetes</taxon>
        <taxon>Streptosporangiales</taxon>
        <taxon>Thermomonosporaceae</taxon>
        <taxon>Actinomadura</taxon>
    </lineage>
</organism>
<dbReference type="SUPFAM" id="SSF54427">
    <property type="entry name" value="NTF2-like"/>
    <property type="match status" value="1"/>
</dbReference>
<feature type="domain" description="SnoaL-like" evidence="1">
    <location>
        <begin position="7"/>
        <end position="114"/>
    </location>
</feature>
<dbReference type="RefSeq" id="WP_117360117.1">
    <property type="nucleotide sequence ID" value="NZ_QURH01000813.1"/>
</dbReference>
<dbReference type="Proteomes" id="UP000261811">
    <property type="component" value="Unassembled WGS sequence"/>
</dbReference>
<protein>
    <submittedName>
        <fullName evidence="2">Nuclear transport factor 2 family protein</fullName>
    </submittedName>
</protein>
<dbReference type="PANTHER" id="PTHR41252">
    <property type="entry name" value="BLR2505 PROTEIN"/>
    <property type="match status" value="1"/>
</dbReference>
<evidence type="ECO:0000313" key="2">
    <source>
        <dbReference type="EMBL" id="RFU38395.1"/>
    </source>
</evidence>
<keyword evidence="3" id="KW-1185">Reference proteome</keyword>
<gene>
    <name evidence="2" type="ORF">DZF91_27945</name>
</gene>
<evidence type="ECO:0000313" key="3">
    <source>
        <dbReference type="Proteomes" id="UP000261811"/>
    </source>
</evidence>
<name>A0A372JEF7_9ACTN</name>